<evidence type="ECO:0000256" key="1">
    <source>
        <dbReference type="ARBA" id="ARBA00022801"/>
    </source>
</evidence>
<keyword evidence="1" id="KW-0378">Hydrolase</keyword>
<dbReference type="CDD" id="cd02650">
    <property type="entry name" value="nuc_hydro_CaPnhB"/>
    <property type="match status" value="1"/>
</dbReference>
<dbReference type="Gene3D" id="3.90.245.10">
    <property type="entry name" value="Ribonucleoside hydrolase-like"/>
    <property type="match status" value="1"/>
</dbReference>
<dbReference type="InterPro" id="IPR001910">
    <property type="entry name" value="Inosine/uridine_hydrolase_dom"/>
</dbReference>
<gene>
    <name evidence="4" type="ORF">SAMN05216548_101492</name>
</gene>
<keyword evidence="2" id="KW-0326">Glycosidase</keyword>
<dbReference type="InterPro" id="IPR023186">
    <property type="entry name" value="IUNH"/>
</dbReference>
<reference evidence="4 5" key="1">
    <citation type="submission" date="2016-10" db="EMBL/GenBank/DDBJ databases">
        <authorList>
            <person name="de Groot N.N."/>
        </authorList>
    </citation>
    <scope>NUCLEOTIDE SEQUENCE [LARGE SCALE GENOMIC DNA]</scope>
    <source>
        <strain evidence="4 5">A52C2</strain>
    </source>
</reference>
<sequence>MADQKIILDCDTGIDDAMAMLYLAGTPGVEVVAVGTVHGNTYSDFAGRNCQKVFDLVGLSHVPIAIGAAEPLAQELSISPYVHGEDGLGGFGPAAPVRAFQPETAAEQMIRLARAAPGEYTILAVGPLTNLGLALKLAPDLPKLVKKVVIMGGAAAAPGNVTAVAEANIWHDPEAAEAVFEAEWPVTMVGLDVTMQAWIGQEELDRMAARGTPKARFALDILQFYLKFYHGIHGVVGCPLHDPAAAIIAADESFAEYETVPVRVDRRGEHTRGMTVADRRPPQRNVDEKPRPLVKVAMRIDRDRLVEEFMRGLLA</sequence>
<evidence type="ECO:0000313" key="5">
    <source>
        <dbReference type="Proteomes" id="UP000199647"/>
    </source>
</evidence>
<dbReference type="GO" id="GO:0008477">
    <property type="term" value="F:purine nucleosidase activity"/>
    <property type="evidence" value="ECO:0007669"/>
    <property type="project" value="TreeGrafter"/>
</dbReference>
<dbReference type="EMBL" id="FOFG01000001">
    <property type="protein sequence ID" value="SEP78853.1"/>
    <property type="molecule type" value="Genomic_DNA"/>
</dbReference>
<keyword evidence="5" id="KW-1185">Reference proteome</keyword>
<dbReference type="Proteomes" id="UP000199647">
    <property type="component" value="Unassembled WGS sequence"/>
</dbReference>
<protein>
    <submittedName>
        <fullName evidence="4">Purine nucleosidase</fullName>
    </submittedName>
</protein>
<dbReference type="RefSeq" id="WP_092494968.1">
    <property type="nucleotide sequence ID" value="NZ_FOFG01000001.1"/>
</dbReference>
<dbReference type="SUPFAM" id="SSF53590">
    <property type="entry name" value="Nucleoside hydrolase"/>
    <property type="match status" value="1"/>
</dbReference>
<dbReference type="GO" id="GO:0005829">
    <property type="term" value="C:cytosol"/>
    <property type="evidence" value="ECO:0007669"/>
    <property type="project" value="TreeGrafter"/>
</dbReference>
<dbReference type="OrthoDB" id="9797882at2"/>
<dbReference type="GO" id="GO:0006152">
    <property type="term" value="P:purine nucleoside catabolic process"/>
    <property type="evidence" value="ECO:0007669"/>
    <property type="project" value="TreeGrafter"/>
</dbReference>
<dbReference type="InterPro" id="IPR036452">
    <property type="entry name" value="Ribo_hydro-like"/>
</dbReference>
<organism evidence="4 5">
    <name type="scientific">Faunimonas pinastri</name>
    <dbReference type="NCBI Taxonomy" id="1855383"/>
    <lineage>
        <taxon>Bacteria</taxon>
        <taxon>Pseudomonadati</taxon>
        <taxon>Pseudomonadota</taxon>
        <taxon>Alphaproteobacteria</taxon>
        <taxon>Hyphomicrobiales</taxon>
        <taxon>Afifellaceae</taxon>
        <taxon>Faunimonas</taxon>
    </lineage>
</organism>
<evidence type="ECO:0000259" key="3">
    <source>
        <dbReference type="Pfam" id="PF01156"/>
    </source>
</evidence>
<name>A0A1H9AR31_9HYPH</name>
<dbReference type="PANTHER" id="PTHR12304">
    <property type="entry name" value="INOSINE-URIDINE PREFERRING NUCLEOSIDE HYDROLASE"/>
    <property type="match status" value="1"/>
</dbReference>
<evidence type="ECO:0000256" key="2">
    <source>
        <dbReference type="ARBA" id="ARBA00023295"/>
    </source>
</evidence>
<proteinExistence type="predicted"/>
<feature type="domain" description="Inosine/uridine-preferring nucleoside hydrolase" evidence="3">
    <location>
        <begin position="6"/>
        <end position="306"/>
    </location>
</feature>
<accession>A0A1H9AR31</accession>
<dbReference type="PANTHER" id="PTHR12304:SF4">
    <property type="entry name" value="URIDINE NUCLEOSIDASE"/>
    <property type="match status" value="1"/>
</dbReference>
<dbReference type="STRING" id="1855383.SAMN05216548_101492"/>
<evidence type="ECO:0000313" key="4">
    <source>
        <dbReference type="EMBL" id="SEP78853.1"/>
    </source>
</evidence>
<dbReference type="AlphaFoldDB" id="A0A1H9AR31"/>
<dbReference type="Pfam" id="PF01156">
    <property type="entry name" value="IU_nuc_hydro"/>
    <property type="match status" value="1"/>
</dbReference>